<dbReference type="Pfam" id="PF20167">
    <property type="entry name" value="Transposase_32"/>
    <property type="match status" value="1"/>
</dbReference>
<feature type="region of interest" description="Disordered" evidence="1">
    <location>
        <begin position="1"/>
        <end position="139"/>
    </location>
</feature>
<sequence>MKSIFSGFHYDSSTDKELHTPPSSLPPPTPHVPIDPATAMVVYQPREESVTASPTQVDQNPSPSHGNQETCDSSSSAPREVTSRFPVVDLTGDVPVPALPSQGVSSRLRKRQPPADLDSRDSKRPSLHRDKGTASRGASSKDFEAKRFISSEAVRRYGFFVSRTLAPEVCYPLDAVDKAREFIDKAGLLKTITQIGSYDSEVVYEFLANLPTVKSEGESVDLLVRDWTCEFSPCRINVLFGLRSMDVREQQLQTAAILEEDLALFLSDGKVKPCKQLVSTAIKNPVIKDLYRICCSNWSPTVNTRYISTNRALVIYMIMHGISFDFGRMIYNQIIQLGLQAQSGFRLPFPSLIYQLLTAQRPVPSLSSKDAKKAKGKKTAFVPVEPVSPKGSSAERKAIRVAIKILQDALEAGLMLRLLVWQDSVKKGEIESASEL</sequence>
<feature type="compositionally biased region" description="Pro residues" evidence="1">
    <location>
        <begin position="23"/>
        <end position="33"/>
    </location>
</feature>
<proteinExistence type="predicted"/>
<evidence type="ECO:0000256" key="1">
    <source>
        <dbReference type="SAM" id="MobiDB-lite"/>
    </source>
</evidence>
<organism evidence="3 4">
    <name type="scientific">Camelina sativa</name>
    <name type="common">False flax</name>
    <name type="synonym">Myagrum sativum</name>
    <dbReference type="NCBI Taxonomy" id="90675"/>
    <lineage>
        <taxon>Eukaryota</taxon>
        <taxon>Viridiplantae</taxon>
        <taxon>Streptophyta</taxon>
        <taxon>Embryophyta</taxon>
        <taxon>Tracheophyta</taxon>
        <taxon>Spermatophyta</taxon>
        <taxon>Magnoliopsida</taxon>
        <taxon>eudicotyledons</taxon>
        <taxon>Gunneridae</taxon>
        <taxon>Pentapetalae</taxon>
        <taxon>rosids</taxon>
        <taxon>malvids</taxon>
        <taxon>Brassicales</taxon>
        <taxon>Brassicaceae</taxon>
        <taxon>Camelineae</taxon>
        <taxon>Camelina</taxon>
    </lineage>
</organism>
<dbReference type="GeneID" id="104752022"/>
<keyword evidence="3" id="KW-1185">Reference proteome</keyword>
<evidence type="ECO:0000259" key="2">
    <source>
        <dbReference type="Pfam" id="PF20167"/>
    </source>
</evidence>
<name>A0ABM0WKI4_CAMSA</name>
<feature type="domain" description="Putative plant transposon protein" evidence="2">
    <location>
        <begin position="187"/>
        <end position="361"/>
    </location>
</feature>
<accession>A0ABM0WKI4</accession>
<dbReference type="RefSeq" id="XP_010472392.1">
    <property type="nucleotide sequence ID" value="XM_010474090.1"/>
</dbReference>
<feature type="compositionally biased region" description="Basic and acidic residues" evidence="1">
    <location>
        <begin position="117"/>
        <end position="139"/>
    </location>
</feature>
<protein>
    <submittedName>
        <fullName evidence="4">Uncharacterized protein LOC104752022</fullName>
    </submittedName>
</protein>
<feature type="compositionally biased region" description="Polar residues" evidence="1">
    <location>
        <begin position="50"/>
        <end position="77"/>
    </location>
</feature>
<evidence type="ECO:0000313" key="3">
    <source>
        <dbReference type="Proteomes" id="UP000694864"/>
    </source>
</evidence>
<evidence type="ECO:0000313" key="4">
    <source>
        <dbReference type="RefSeq" id="XP_010472392.1"/>
    </source>
</evidence>
<reference evidence="3" key="1">
    <citation type="journal article" date="2014" name="Nat. Commun.">
        <title>The emerging biofuel crop Camelina sativa retains a highly undifferentiated hexaploid genome structure.</title>
        <authorList>
            <person name="Kagale S."/>
            <person name="Koh C."/>
            <person name="Nixon J."/>
            <person name="Bollina V."/>
            <person name="Clarke W.E."/>
            <person name="Tuteja R."/>
            <person name="Spillane C."/>
            <person name="Robinson S.J."/>
            <person name="Links M.G."/>
            <person name="Clarke C."/>
            <person name="Higgins E.E."/>
            <person name="Huebert T."/>
            <person name="Sharpe A.G."/>
            <person name="Parkin I.A."/>
        </authorList>
    </citation>
    <scope>NUCLEOTIDE SEQUENCE [LARGE SCALE GENOMIC DNA]</scope>
    <source>
        <strain evidence="3">cv. DH55</strain>
    </source>
</reference>
<dbReference type="InterPro" id="IPR046796">
    <property type="entry name" value="Transposase_32_dom"/>
</dbReference>
<reference evidence="4" key="2">
    <citation type="submission" date="2025-08" db="UniProtKB">
        <authorList>
            <consortium name="RefSeq"/>
        </authorList>
    </citation>
    <scope>IDENTIFICATION</scope>
    <source>
        <tissue evidence="4">Leaf</tissue>
    </source>
</reference>
<gene>
    <name evidence="4" type="primary">LOC104752022</name>
</gene>
<dbReference type="Proteomes" id="UP000694864">
    <property type="component" value="Chromosome 2"/>
</dbReference>